<accession>A0A157Q6N0</accession>
<sequence length="314" mass="32810">MSRGLILVAVAALLAAGWWLPGSRVPVTIFLCYGLAALGLTVLMRAGQVSFGHAMYAAIGGYGTAFTARYVPGVDALVAVGAGVLASLCFGAIVAAFVSRYRGIFFGMLNLGISMVLFALAGKLYAYTGGTDGLRFERPALLGMTLDRGEFELAVLVIVLGLAVVLGGLVQRYFMSSAGQVMLAIRTNETRLEYIGVSARATLAQGYVLSAGLVGLSGALLSLEQGLVTPESGYWIRSGEYVFIAILGGSGHAIGAFLGAAVFEAIKQVAAMYFTNAWQMLLGVTLVAVIFFAPTGIVGWLRRTRARPALGDAS</sequence>
<feature type="transmembrane region" description="Helical" evidence="6">
    <location>
        <begin position="77"/>
        <end position="98"/>
    </location>
</feature>
<dbReference type="PANTHER" id="PTHR30482:SF17">
    <property type="entry name" value="ABC TRANSPORTER ATP-BINDING PROTEIN"/>
    <property type="match status" value="1"/>
</dbReference>
<feature type="transmembrane region" description="Helical" evidence="6">
    <location>
        <begin position="27"/>
        <end position="47"/>
    </location>
</feature>
<dbReference type="RefSeq" id="WP_066415169.1">
    <property type="nucleotide sequence ID" value="NZ_FKBS01000017.1"/>
</dbReference>
<evidence type="ECO:0000256" key="1">
    <source>
        <dbReference type="ARBA" id="ARBA00004651"/>
    </source>
</evidence>
<dbReference type="GO" id="GO:0005886">
    <property type="term" value="C:plasma membrane"/>
    <property type="evidence" value="ECO:0007669"/>
    <property type="project" value="UniProtKB-SubCell"/>
</dbReference>
<feature type="transmembrane region" description="Helical" evidence="6">
    <location>
        <begin position="278"/>
        <end position="301"/>
    </location>
</feature>
<evidence type="ECO:0000313" key="7">
    <source>
        <dbReference type="EMBL" id="SAI41226.1"/>
    </source>
</evidence>
<reference evidence="7 8" key="1">
    <citation type="submission" date="2016-03" db="EMBL/GenBank/DDBJ databases">
        <authorList>
            <consortium name="Pathogen Informatics"/>
        </authorList>
    </citation>
    <scope>NUCLEOTIDE SEQUENCE [LARGE SCALE GENOMIC DNA]</scope>
    <source>
        <strain evidence="7 8">NCTC13364</strain>
    </source>
</reference>
<gene>
    <name evidence="7" type="ORF">SAMEA1982600_03278</name>
</gene>
<dbReference type="OrthoDB" id="9804361at2"/>
<dbReference type="CDD" id="cd06581">
    <property type="entry name" value="TM_PBP1_LivM_like"/>
    <property type="match status" value="1"/>
</dbReference>
<evidence type="ECO:0000313" key="8">
    <source>
        <dbReference type="Proteomes" id="UP000077037"/>
    </source>
</evidence>
<evidence type="ECO:0000256" key="4">
    <source>
        <dbReference type="ARBA" id="ARBA00022989"/>
    </source>
</evidence>
<dbReference type="InterPro" id="IPR001851">
    <property type="entry name" value="ABC_transp_permease"/>
</dbReference>
<evidence type="ECO:0000256" key="6">
    <source>
        <dbReference type="SAM" id="Phobius"/>
    </source>
</evidence>
<name>A0A157Q6N0_9BORD</name>
<keyword evidence="3 6" id="KW-0812">Transmembrane</keyword>
<protein>
    <submittedName>
        <fullName evidence="7">Branched-chain amino acid transport permease</fullName>
    </submittedName>
</protein>
<dbReference type="InterPro" id="IPR043428">
    <property type="entry name" value="LivM-like"/>
</dbReference>
<feature type="transmembrane region" description="Helical" evidence="6">
    <location>
        <begin position="105"/>
        <end position="126"/>
    </location>
</feature>
<keyword evidence="5 6" id="KW-0472">Membrane</keyword>
<dbReference type="Proteomes" id="UP000077037">
    <property type="component" value="Unassembled WGS sequence"/>
</dbReference>
<feature type="transmembrane region" description="Helical" evidence="6">
    <location>
        <begin position="241"/>
        <end position="266"/>
    </location>
</feature>
<dbReference type="Pfam" id="PF02653">
    <property type="entry name" value="BPD_transp_2"/>
    <property type="match status" value="1"/>
</dbReference>
<comment type="subcellular location">
    <subcellularLocation>
        <location evidence="1">Cell membrane</location>
        <topology evidence="1">Multi-pass membrane protein</topology>
    </subcellularLocation>
</comment>
<dbReference type="PANTHER" id="PTHR30482">
    <property type="entry name" value="HIGH-AFFINITY BRANCHED-CHAIN AMINO ACID TRANSPORT SYSTEM PERMEASE"/>
    <property type="match status" value="1"/>
</dbReference>
<keyword evidence="4 6" id="KW-1133">Transmembrane helix</keyword>
<evidence type="ECO:0000256" key="2">
    <source>
        <dbReference type="ARBA" id="ARBA00022475"/>
    </source>
</evidence>
<dbReference type="AlphaFoldDB" id="A0A157Q6N0"/>
<feature type="transmembrane region" description="Helical" evidence="6">
    <location>
        <begin position="153"/>
        <end position="174"/>
    </location>
</feature>
<dbReference type="GO" id="GO:0015658">
    <property type="term" value="F:branched-chain amino acid transmembrane transporter activity"/>
    <property type="evidence" value="ECO:0007669"/>
    <property type="project" value="InterPro"/>
</dbReference>
<feature type="transmembrane region" description="Helical" evidence="6">
    <location>
        <begin position="54"/>
        <end position="71"/>
    </location>
</feature>
<dbReference type="EMBL" id="FKBS01000017">
    <property type="protein sequence ID" value="SAI41226.1"/>
    <property type="molecule type" value="Genomic_DNA"/>
</dbReference>
<proteinExistence type="predicted"/>
<organism evidence="7 8">
    <name type="scientific">Bordetella ansorpii</name>
    <dbReference type="NCBI Taxonomy" id="288768"/>
    <lineage>
        <taxon>Bacteria</taxon>
        <taxon>Pseudomonadati</taxon>
        <taxon>Pseudomonadota</taxon>
        <taxon>Betaproteobacteria</taxon>
        <taxon>Burkholderiales</taxon>
        <taxon>Alcaligenaceae</taxon>
        <taxon>Bordetella</taxon>
    </lineage>
</organism>
<keyword evidence="2" id="KW-1003">Cell membrane</keyword>
<evidence type="ECO:0000256" key="5">
    <source>
        <dbReference type="ARBA" id="ARBA00023136"/>
    </source>
</evidence>
<evidence type="ECO:0000256" key="3">
    <source>
        <dbReference type="ARBA" id="ARBA00022692"/>
    </source>
</evidence>